<sequence>MAAVVVLFRRVQRRLQVKLVLVVRRLLRLEHRHMWRRRRRRPPLRVVLRRWRHCHGAATLEARHRRSRRCPCRPPVRRAPGDAMVDPDREILVEL</sequence>
<dbReference type="ExpressionAtlas" id="A0A0P0XLG5">
    <property type="expression patterns" value="baseline and differential"/>
</dbReference>
<protein>
    <submittedName>
        <fullName evidence="1">Os09g0401200 protein</fullName>
    </submittedName>
</protein>
<proteinExistence type="predicted"/>
<dbReference type="Proteomes" id="UP000059680">
    <property type="component" value="Chromosome 9"/>
</dbReference>
<dbReference type="AlphaFoldDB" id="A0A0P0XLG5"/>
<dbReference type="EMBL" id="AP014965">
    <property type="protein sequence ID" value="BAT07972.1"/>
    <property type="molecule type" value="Genomic_DNA"/>
</dbReference>
<gene>
    <name evidence="1" type="ordered locus">Os09g0401200</name>
    <name evidence="1" type="ORF">OSNPB_090401200</name>
</gene>
<evidence type="ECO:0000313" key="1">
    <source>
        <dbReference type="EMBL" id="BAT07972.1"/>
    </source>
</evidence>
<reference evidence="1 2" key="2">
    <citation type="journal article" date="2013" name="Plant Cell Physiol.">
        <title>Rice Annotation Project Database (RAP-DB): an integrative and interactive database for rice genomics.</title>
        <authorList>
            <person name="Sakai H."/>
            <person name="Lee S.S."/>
            <person name="Tanaka T."/>
            <person name="Numa H."/>
            <person name="Kim J."/>
            <person name="Kawahara Y."/>
            <person name="Wakimoto H."/>
            <person name="Yang C.C."/>
            <person name="Iwamoto M."/>
            <person name="Abe T."/>
            <person name="Yamada Y."/>
            <person name="Muto A."/>
            <person name="Inokuchi H."/>
            <person name="Ikemura T."/>
            <person name="Matsumoto T."/>
            <person name="Sasaki T."/>
            <person name="Itoh T."/>
        </authorList>
    </citation>
    <scope>NUCLEOTIDE SEQUENCE [LARGE SCALE GENOMIC DNA]</scope>
    <source>
        <strain evidence="2">cv. Nipponbare</strain>
    </source>
</reference>
<evidence type="ECO:0000313" key="2">
    <source>
        <dbReference type="Proteomes" id="UP000059680"/>
    </source>
</evidence>
<name>A0A0P0XLG5_ORYSJ</name>
<reference evidence="1 2" key="3">
    <citation type="journal article" date="2013" name="Rice">
        <title>Improvement of the Oryza sativa Nipponbare reference genome using next generation sequence and optical map data.</title>
        <authorList>
            <person name="Kawahara Y."/>
            <person name="de la Bastide M."/>
            <person name="Hamilton J.P."/>
            <person name="Kanamori H."/>
            <person name="McCombie W.R."/>
            <person name="Ouyang S."/>
            <person name="Schwartz D.C."/>
            <person name="Tanaka T."/>
            <person name="Wu J."/>
            <person name="Zhou S."/>
            <person name="Childs K.L."/>
            <person name="Davidson R.M."/>
            <person name="Lin H."/>
            <person name="Quesada-Ocampo L."/>
            <person name="Vaillancourt B."/>
            <person name="Sakai H."/>
            <person name="Lee S.S."/>
            <person name="Kim J."/>
            <person name="Numa H."/>
            <person name="Itoh T."/>
            <person name="Buell C.R."/>
            <person name="Matsumoto T."/>
        </authorList>
    </citation>
    <scope>NUCLEOTIDE SEQUENCE [LARGE SCALE GENOMIC DNA]</scope>
    <source>
        <strain evidence="2">cv. Nipponbare</strain>
    </source>
</reference>
<accession>A0A0P0XLG5</accession>
<keyword evidence="2" id="KW-1185">Reference proteome</keyword>
<reference evidence="2" key="1">
    <citation type="journal article" date="2005" name="Nature">
        <title>The map-based sequence of the rice genome.</title>
        <authorList>
            <consortium name="International rice genome sequencing project (IRGSP)"/>
            <person name="Matsumoto T."/>
            <person name="Wu J."/>
            <person name="Kanamori H."/>
            <person name="Katayose Y."/>
            <person name="Fujisawa M."/>
            <person name="Namiki N."/>
            <person name="Mizuno H."/>
            <person name="Yamamoto K."/>
            <person name="Antonio B.A."/>
            <person name="Baba T."/>
            <person name="Sakata K."/>
            <person name="Nagamura Y."/>
            <person name="Aoki H."/>
            <person name="Arikawa K."/>
            <person name="Arita K."/>
            <person name="Bito T."/>
            <person name="Chiden Y."/>
            <person name="Fujitsuka N."/>
            <person name="Fukunaka R."/>
            <person name="Hamada M."/>
            <person name="Harada C."/>
            <person name="Hayashi A."/>
            <person name="Hijishita S."/>
            <person name="Honda M."/>
            <person name="Hosokawa S."/>
            <person name="Ichikawa Y."/>
            <person name="Idonuma A."/>
            <person name="Iijima M."/>
            <person name="Ikeda M."/>
            <person name="Ikeno M."/>
            <person name="Ito K."/>
            <person name="Ito S."/>
            <person name="Ito T."/>
            <person name="Ito Y."/>
            <person name="Ito Y."/>
            <person name="Iwabuchi A."/>
            <person name="Kamiya K."/>
            <person name="Karasawa W."/>
            <person name="Kurita K."/>
            <person name="Katagiri S."/>
            <person name="Kikuta A."/>
            <person name="Kobayashi H."/>
            <person name="Kobayashi N."/>
            <person name="Machita K."/>
            <person name="Maehara T."/>
            <person name="Masukawa M."/>
            <person name="Mizubayashi T."/>
            <person name="Mukai Y."/>
            <person name="Nagasaki H."/>
            <person name="Nagata Y."/>
            <person name="Naito S."/>
            <person name="Nakashima M."/>
            <person name="Nakama Y."/>
            <person name="Nakamichi Y."/>
            <person name="Nakamura M."/>
            <person name="Meguro A."/>
            <person name="Negishi M."/>
            <person name="Ohta I."/>
            <person name="Ohta T."/>
            <person name="Okamoto M."/>
            <person name="Ono N."/>
            <person name="Saji S."/>
            <person name="Sakaguchi M."/>
            <person name="Sakai K."/>
            <person name="Shibata M."/>
            <person name="Shimokawa T."/>
            <person name="Song J."/>
            <person name="Takazaki Y."/>
            <person name="Terasawa K."/>
            <person name="Tsugane M."/>
            <person name="Tsuji K."/>
            <person name="Ueda S."/>
            <person name="Waki K."/>
            <person name="Yamagata H."/>
            <person name="Yamamoto M."/>
            <person name="Yamamoto S."/>
            <person name="Yamane H."/>
            <person name="Yoshiki S."/>
            <person name="Yoshihara R."/>
            <person name="Yukawa K."/>
            <person name="Zhong H."/>
            <person name="Yano M."/>
            <person name="Yuan Q."/>
            <person name="Ouyang S."/>
            <person name="Liu J."/>
            <person name="Jones K.M."/>
            <person name="Gansberger K."/>
            <person name="Moffat K."/>
            <person name="Hill J."/>
            <person name="Bera J."/>
            <person name="Fadrosh D."/>
            <person name="Jin S."/>
            <person name="Johri S."/>
            <person name="Kim M."/>
            <person name="Overton L."/>
            <person name="Reardon M."/>
            <person name="Tsitrin T."/>
            <person name="Vuong H."/>
            <person name="Weaver B."/>
            <person name="Ciecko A."/>
            <person name="Tallon L."/>
            <person name="Jackson J."/>
            <person name="Pai G."/>
            <person name="Aken S.V."/>
            <person name="Utterback T."/>
            <person name="Reidmuller S."/>
            <person name="Feldblyum T."/>
            <person name="Hsiao J."/>
            <person name="Zismann V."/>
            <person name="Iobst S."/>
            <person name="de Vazeille A.R."/>
            <person name="Buell C.R."/>
            <person name="Ying K."/>
            <person name="Li Y."/>
            <person name="Lu T."/>
            <person name="Huang Y."/>
            <person name="Zhao Q."/>
            <person name="Feng Q."/>
            <person name="Zhang L."/>
            <person name="Zhu J."/>
            <person name="Weng Q."/>
            <person name="Mu J."/>
            <person name="Lu Y."/>
            <person name="Fan D."/>
            <person name="Liu Y."/>
            <person name="Guan J."/>
            <person name="Zhang Y."/>
            <person name="Yu S."/>
            <person name="Liu X."/>
            <person name="Zhang Y."/>
            <person name="Hong G."/>
            <person name="Han B."/>
            <person name="Choisne N."/>
            <person name="Demange N."/>
            <person name="Orjeda G."/>
            <person name="Samain S."/>
            <person name="Cattolico L."/>
            <person name="Pelletier E."/>
            <person name="Couloux A."/>
            <person name="Segurens B."/>
            <person name="Wincker P."/>
            <person name="D'Hont A."/>
            <person name="Scarpelli C."/>
            <person name="Weissenbach J."/>
            <person name="Salanoubat M."/>
            <person name="Quetier F."/>
            <person name="Yu Y."/>
            <person name="Kim H.R."/>
            <person name="Rambo T."/>
            <person name="Currie J."/>
            <person name="Collura K."/>
            <person name="Luo M."/>
            <person name="Yang T."/>
            <person name="Ammiraju J.S.S."/>
            <person name="Engler F."/>
            <person name="Soderlund C."/>
            <person name="Wing R.A."/>
            <person name="Palmer L.E."/>
            <person name="de la Bastide M."/>
            <person name="Spiegel L."/>
            <person name="Nascimento L."/>
            <person name="Zutavern T."/>
            <person name="O'Shaughnessy A."/>
            <person name="Dike S."/>
            <person name="Dedhia N."/>
            <person name="Preston R."/>
            <person name="Balija V."/>
            <person name="McCombie W.R."/>
            <person name="Chow T."/>
            <person name="Chen H."/>
            <person name="Chung M."/>
            <person name="Chen C."/>
            <person name="Shaw J."/>
            <person name="Wu H."/>
            <person name="Hsiao K."/>
            <person name="Chao Y."/>
            <person name="Chu M."/>
            <person name="Cheng C."/>
            <person name="Hour A."/>
            <person name="Lee P."/>
            <person name="Lin S."/>
            <person name="Lin Y."/>
            <person name="Liou J."/>
            <person name="Liu S."/>
            <person name="Hsing Y."/>
            <person name="Raghuvanshi S."/>
            <person name="Mohanty A."/>
            <person name="Bharti A.K."/>
            <person name="Gaur A."/>
            <person name="Gupta V."/>
            <person name="Kumar D."/>
            <person name="Ravi V."/>
            <person name="Vij S."/>
            <person name="Kapur A."/>
            <person name="Khurana P."/>
            <person name="Khurana P."/>
            <person name="Khurana J.P."/>
            <person name="Tyagi A.K."/>
            <person name="Gaikwad K."/>
            <person name="Singh A."/>
            <person name="Dalal V."/>
            <person name="Srivastava S."/>
            <person name="Dixit A."/>
            <person name="Pal A.K."/>
            <person name="Ghazi I.A."/>
            <person name="Yadav M."/>
            <person name="Pandit A."/>
            <person name="Bhargava A."/>
            <person name="Sureshbabu K."/>
            <person name="Batra K."/>
            <person name="Sharma T.R."/>
            <person name="Mohapatra T."/>
            <person name="Singh N.K."/>
            <person name="Messing J."/>
            <person name="Nelson A.B."/>
            <person name="Fuks G."/>
            <person name="Kavchok S."/>
            <person name="Keizer G."/>
            <person name="Linton E."/>
            <person name="Llaca V."/>
            <person name="Song R."/>
            <person name="Tanyolac B."/>
            <person name="Young S."/>
            <person name="Ho-Il K."/>
            <person name="Hahn J.H."/>
            <person name="Sangsakoo G."/>
            <person name="Vanavichit A."/>
            <person name="de Mattos Luiz.A.T."/>
            <person name="Zimmer P.D."/>
            <person name="Malone G."/>
            <person name="Dellagostin O."/>
            <person name="de Oliveira A.C."/>
            <person name="Bevan M."/>
            <person name="Bancroft I."/>
            <person name="Minx P."/>
            <person name="Cordum H."/>
            <person name="Wilson R."/>
            <person name="Cheng Z."/>
            <person name="Jin W."/>
            <person name="Jiang J."/>
            <person name="Leong S.A."/>
            <person name="Iwama H."/>
            <person name="Gojobori T."/>
            <person name="Itoh T."/>
            <person name="Niimura Y."/>
            <person name="Fujii Y."/>
            <person name="Habara T."/>
            <person name="Sakai H."/>
            <person name="Sato Y."/>
            <person name="Wilson G."/>
            <person name="Kumar K."/>
            <person name="McCouch S."/>
            <person name="Juretic N."/>
            <person name="Hoen D."/>
            <person name="Wright S."/>
            <person name="Bruskiewich R."/>
            <person name="Bureau T."/>
            <person name="Miyao A."/>
            <person name="Hirochika H."/>
            <person name="Nishikawa T."/>
            <person name="Kadowaki K."/>
            <person name="Sugiura M."/>
            <person name="Burr B."/>
            <person name="Sasaki T."/>
        </authorList>
    </citation>
    <scope>NUCLEOTIDE SEQUENCE [LARGE SCALE GENOMIC DNA]</scope>
    <source>
        <strain evidence="2">cv. Nipponbare</strain>
    </source>
</reference>
<organism evidence="1 2">
    <name type="scientific">Oryza sativa subsp. japonica</name>
    <name type="common">Rice</name>
    <dbReference type="NCBI Taxonomy" id="39947"/>
    <lineage>
        <taxon>Eukaryota</taxon>
        <taxon>Viridiplantae</taxon>
        <taxon>Streptophyta</taxon>
        <taxon>Embryophyta</taxon>
        <taxon>Tracheophyta</taxon>
        <taxon>Spermatophyta</taxon>
        <taxon>Magnoliopsida</taxon>
        <taxon>Liliopsida</taxon>
        <taxon>Poales</taxon>
        <taxon>Poaceae</taxon>
        <taxon>BOP clade</taxon>
        <taxon>Oryzoideae</taxon>
        <taxon>Oryzeae</taxon>
        <taxon>Oryzinae</taxon>
        <taxon>Oryza</taxon>
        <taxon>Oryza sativa</taxon>
    </lineage>
</organism>
<dbReference type="Gramene" id="Os09t0401200-02">
    <property type="protein sequence ID" value="Os09t0401200-02"/>
    <property type="gene ID" value="Os09g0401200"/>
</dbReference>